<dbReference type="EMBL" id="BMDT01000014">
    <property type="protein sequence ID" value="GGI66639.1"/>
    <property type="molecule type" value="Genomic_DNA"/>
</dbReference>
<organism evidence="1 2">
    <name type="scientific">Enterococcus alcedinis</name>
    <dbReference type="NCBI Taxonomy" id="1274384"/>
    <lineage>
        <taxon>Bacteria</taxon>
        <taxon>Bacillati</taxon>
        <taxon>Bacillota</taxon>
        <taxon>Bacilli</taxon>
        <taxon>Lactobacillales</taxon>
        <taxon>Enterococcaceae</taxon>
        <taxon>Enterococcus</taxon>
    </lineage>
</organism>
<keyword evidence="2" id="KW-1185">Reference proteome</keyword>
<accession>A0A917JH09</accession>
<dbReference type="Proteomes" id="UP000622610">
    <property type="component" value="Unassembled WGS sequence"/>
</dbReference>
<name>A0A917JH09_9ENTE</name>
<dbReference type="AlphaFoldDB" id="A0A917JH09"/>
<gene>
    <name evidence="1" type="ORF">GCM10011482_22930</name>
</gene>
<evidence type="ECO:0000313" key="2">
    <source>
        <dbReference type="Proteomes" id="UP000622610"/>
    </source>
</evidence>
<reference evidence="1" key="2">
    <citation type="submission" date="2020-09" db="EMBL/GenBank/DDBJ databases">
        <authorList>
            <person name="Sun Q."/>
            <person name="Sedlacek I."/>
        </authorList>
    </citation>
    <scope>NUCLEOTIDE SEQUENCE</scope>
    <source>
        <strain evidence="1">CCM 8433</strain>
    </source>
</reference>
<comment type="caution">
    <text evidence="1">The sequence shown here is derived from an EMBL/GenBank/DDBJ whole genome shotgun (WGS) entry which is preliminary data.</text>
</comment>
<protein>
    <submittedName>
        <fullName evidence="1">Uncharacterized protein</fullName>
    </submittedName>
</protein>
<evidence type="ECO:0000313" key="1">
    <source>
        <dbReference type="EMBL" id="GGI66639.1"/>
    </source>
</evidence>
<sequence length="146" mass="16720">MRENEMELKEGTYKNTNINSFVTSMTIVGDELMINHRDEGEIKNITIHLKEILLDEPHFGYDDEEEIDAKIIESYLSGQTITDLTALTGFSLKYTLDDFEEENLILHFAKANATDELFSVIGITLVSESLLKNEIVDDTFEKIHDE</sequence>
<reference evidence="1" key="1">
    <citation type="journal article" date="2014" name="Int. J. Syst. Evol. Microbiol.">
        <title>Complete genome sequence of Corynebacterium casei LMG S-19264T (=DSM 44701T), isolated from a smear-ripened cheese.</title>
        <authorList>
            <consortium name="US DOE Joint Genome Institute (JGI-PGF)"/>
            <person name="Walter F."/>
            <person name="Albersmeier A."/>
            <person name="Kalinowski J."/>
            <person name="Ruckert C."/>
        </authorList>
    </citation>
    <scope>NUCLEOTIDE SEQUENCE</scope>
    <source>
        <strain evidence="1">CCM 8433</strain>
    </source>
</reference>
<proteinExistence type="predicted"/>